<evidence type="ECO:0000313" key="1">
    <source>
        <dbReference type="EMBL" id="KAF2228416.1"/>
    </source>
</evidence>
<sequence length="74" mass="8026">MLLAFVAPSLSSEKKRFILRISLTVCQGLGCLLTCGDYIFGLKNGKNLIHINLDSLASARSESVLVKLPSTIVF</sequence>
<reference evidence="1" key="1">
    <citation type="journal article" date="2020" name="Stud. Mycol.">
        <title>101 Dothideomycetes genomes: a test case for predicting lifestyles and emergence of pathogens.</title>
        <authorList>
            <person name="Haridas S."/>
            <person name="Albert R."/>
            <person name="Binder M."/>
            <person name="Bloem J."/>
            <person name="Labutti K."/>
            <person name="Salamov A."/>
            <person name="Andreopoulos B."/>
            <person name="Baker S."/>
            <person name="Barry K."/>
            <person name="Bills G."/>
            <person name="Bluhm B."/>
            <person name="Cannon C."/>
            <person name="Castanera R."/>
            <person name="Culley D."/>
            <person name="Daum C."/>
            <person name="Ezra D."/>
            <person name="Gonzalez J."/>
            <person name="Henrissat B."/>
            <person name="Kuo A."/>
            <person name="Liang C."/>
            <person name="Lipzen A."/>
            <person name="Lutzoni F."/>
            <person name="Magnuson J."/>
            <person name="Mondo S."/>
            <person name="Nolan M."/>
            <person name="Ohm R."/>
            <person name="Pangilinan J."/>
            <person name="Park H.-J."/>
            <person name="Ramirez L."/>
            <person name="Alfaro M."/>
            <person name="Sun H."/>
            <person name="Tritt A."/>
            <person name="Yoshinaga Y."/>
            <person name="Zwiers L.-H."/>
            <person name="Turgeon B."/>
            <person name="Goodwin S."/>
            <person name="Spatafora J."/>
            <person name="Crous P."/>
            <person name="Grigoriev I."/>
        </authorList>
    </citation>
    <scope>NUCLEOTIDE SEQUENCE</scope>
    <source>
        <strain evidence="1">Tuck. ex Michener</strain>
    </source>
</reference>
<organism evidence="1 2">
    <name type="scientific">Viridothelium virens</name>
    <name type="common">Speckled blister lichen</name>
    <name type="synonym">Trypethelium virens</name>
    <dbReference type="NCBI Taxonomy" id="1048519"/>
    <lineage>
        <taxon>Eukaryota</taxon>
        <taxon>Fungi</taxon>
        <taxon>Dikarya</taxon>
        <taxon>Ascomycota</taxon>
        <taxon>Pezizomycotina</taxon>
        <taxon>Dothideomycetes</taxon>
        <taxon>Dothideomycetes incertae sedis</taxon>
        <taxon>Trypetheliales</taxon>
        <taxon>Trypetheliaceae</taxon>
        <taxon>Viridothelium</taxon>
    </lineage>
</organism>
<dbReference type="Proteomes" id="UP000800092">
    <property type="component" value="Unassembled WGS sequence"/>
</dbReference>
<protein>
    <submittedName>
        <fullName evidence="1">Uncharacterized protein</fullName>
    </submittedName>
</protein>
<gene>
    <name evidence="1" type="ORF">EV356DRAFT_117006</name>
</gene>
<dbReference type="AlphaFoldDB" id="A0A6A6GRN0"/>
<keyword evidence="2" id="KW-1185">Reference proteome</keyword>
<accession>A0A6A6GRN0</accession>
<name>A0A6A6GRN0_VIRVR</name>
<dbReference type="EMBL" id="ML991976">
    <property type="protein sequence ID" value="KAF2228416.1"/>
    <property type="molecule type" value="Genomic_DNA"/>
</dbReference>
<evidence type="ECO:0000313" key="2">
    <source>
        <dbReference type="Proteomes" id="UP000800092"/>
    </source>
</evidence>
<proteinExistence type="predicted"/>